<evidence type="ECO:0000259" key="1">
    <source>
        <dbReference type="Pfam" id="PF13649"/>
    </source>
</evidence>
<evidence type="ECO:0000313" key="2">
    <source>
        <dbReference type="EMBL" id="XBV22389.1"/>
    </source>
</evidence>
<accession>A0AAU7T6R2</accession>
<dbReference type="Gene3D" id="3.40.50.150">
    <property type="entry name" value="Vaccinia Virus protein VP39"/>
    <property type="match status" value="1"/>
</dbReference>
<feature type="domain" description="Methyltransferase" evidence="1">
    <location>
        <begin position="60"/>
        <end position="150"/>
    </location>
</feature>
<sequence>MRYYYAEHQAAYQRLAEEGLTQWNDLFEADRTADFDAFPNRAFLEHTLADLDLPPTPAALEYGCGTGPAACFLAARGFRVDAIDLIPEAITLARHFARDRGVDVNFSVQDICTMPPGTKRYDVILDSYCLQSIVTDADRANLLTAVRDRLSGYYVLSTAMYDAERVYEDGFRYDATTGICYQATTGPAPDAVNLDGTWYLPHRRHLHPEALRAELEQAGLEVIYQDNGNVVATYQAR</sequence>
<dbReference type="EMBL" id="CP158165">
    <property type="protein sequence ID" value="XBV22389.1"/>
    <property type="molecule type" value="Genomic_DNA"/>
</dbReference>
<dbReference type="InterPro" id="IPR029063">
    <property type="entry name" value="SAM-dependent_MTases_sf"/>
</dbReference>
<gene>
    <name evidence="2" type="ORF">ABN611_27970</name>
</gene>
<organism evidence="2">
    <name type="scientific">Kribbella sp. HUAS MG21</name>
    <dbReference type="NCBI Taxonomy" id="3160966"/>
    <lineage>
        <taxon>Bacteria</taxon>
        <taxon>Bacillati</taxon>
        <taxon>Actinomycetota</taxon>
        <taxon>Actinomycetes</taxon>
        <taxon>Propionibacteriales</taxon>
        <taxon>Kribbellaceae</taxon>
        <taxon>Kribbella</taxon>
    </lineage>
</organism>
<proteinExistence type="predicted"/>
<dbReference type="GO" id="GO:0032259">
    <property type="term" value="P:methylation"/>
    <property type="evidence" value="ECO:0007669"/>
    <property type="project" value="UniProtKB-KW"/>
</dbReference>
<keyword evidence="2" id="KW-0808">Transferase</keyword>
<protein>
    <submittedName>
        <fullName evidence="2">Class I SAM-dependent methyltransferase</fullName>
        <ecNumber evidence="2">2.1.-.-</ecNumber>
    </submittedName>
</protein>
<dbReference type="GO" id="GO:0008168">
    <property type="term" value="F:methyltransferase activity"/>
    <property type="evidence" value="ECO:0007669"/>
    <property type="project" value="UniProtKB-KW"/>
</dbReference>
<dbReference type="Pfam" id="PF13649">
    <property type="entry name" value="Methyltransf_25"/>
    <property type="match status" value="1"/>
</dbReference>
<dbReference type="InterPro" id="IPR041698">
    <property type="entry name" value="Methyltransf_25"/>
</dbReference>
<dbReference type="AlphaFoldDB" id="A0AAU7T6R2"/>
<reference evidence="2" key="1">
    <citation type="submission" date="2024-06" db="EMBL/GenBank/DDBJ databases">
        <title>Kribbella sp. strain HUAS MG21 genome sequences.</title>
        <authorList>
            <person name="Mo P."/>
        </authorList>
    </citation>
    <scope>NUCLEOTIDE SEQUENCE</scope>
    <source>
        <strain evidence="2">HUAS MG21</strain>
    </source>
</reference>
<dbReference type="SUPFAM" id="SSF53335">
    <property type="entry name" value="S-adenosyl-L-methionine-dependent methyltransferases"/>
    <property type="match status" value="1"/>
</dbReference>
<dbReference type="RefSeq" id="WP_350275232.1">
    <property type="nucleotide sequence ID" value="NZ_CP158165.1"/>
</dbReference>
<keyword evidence="2" id="KW-0489">Methyltransferase</keyword>
<name>A0AAU7T6R2_9ACTN</name>
<dbReference type="EC" id="2.1.-.-" evidence="2"/>